<keyword evidence="6" id="KW-0812">Transmembrane</keyword>
<dbReference type="InterPro" id="IPR051310">
    <property type="entry name" value="MCP_chemotaxis"/>
</dbReference>
<feature type="transmembrane region" description="Helical" evidence="6">
    <location>
        <begin position="12"/>
        <end position="30"/>
    </location>
</feature>
<dbReference type="GO" id="GO:0005886">
    <property type="term" value="C:plasma membrane"/>
    <property type="evidence" value="ECO:0007669"/>
    <property type="project" value="TreeGrafter"/>
</dbReference>
<dbReference type="InterPro" id="IPR004089">
    <property type="entry name" value="MCPsignal_dom"/>
</dbReference>
<evidence type="ECO:0000256" key="4">
    <source>
        <dbReference type="PROSITE-ProRule" id="PRU00284"/>
    </source>
</evidence>
<comment type="subcellular location">
    <subcellularLocation>
        <location evidence="1">Membrane</location>
    </subcellularLocation>
</comment>
<feature type="transmembrane region" description="Helical" evidence="6">
    <location>
        <begin position="231"/>
        <end position="251"/>
    </location>
</feature>
<dbReference type="PANTHER" id="PTHR43531">
    <property type="entry name" value="PROTEIN ICFG"/>
    <property type="match status" value="1"/>
</dbReference>
<evidence type="ECO:0000313" key="9">
    <source>
        <dbReference type="Proteomes" id="UP000475582"/>
    </source>
</evidence>
<dbReference type="EMBL" id="WNKY01000021">
    <property type="protein sequence ID" value="MTV39585.1"/>
    <property type="molecule type" value="Genomic_DNA"/>
</dbReference>
<evidence type="ECO:0000256" key="2">
    <source>
        <dbReference type="ARBA" id="ARBA00022500"/>
    </source>
</evidence>
<evidence type="ECO:0000313" key="8">
    <source>
        <dbReference type="EMBL" id="MTV39585.1"/>
    </source>
</evidence>
<accession>A0A6L6PN62</accession>
<dbReference type="PRINTS" id="PR00260">
    <property type="entry name" value="CHEMTRNSDUCR"/>
</dbReference>
<dbReference type="FunFam" id="1.10.287.950:FF:000001">
    <property type="entry name" value="Methyl-accepting chemotaxis sensory transducer"/>
    <property type="match status" value="1"/>
</dbReference>
<dbReference type="Gene3D" id="1.10.287.950">
    <property type="entry name" value="Methyl-accepting chemotaxis protein"/>
    <property type="match status" value="1"/>
</dbReference>
<dbReference type="SMART" id="SM00283">
    <property type="entry name" value="MA"/>
    <property type="match status" value="1"/>
</dbReference>
<dbReference type="OrthoDB" id="8576332at2"/>
<dbReference type="PROSITE" id="PS50111">
    <property type="entry name" value="CHEMOTAXIS_TRANSDUC_2"/>
    <property type="match status" value="1"/>
</dbReference>
<comment type="similarity">
    <text evidence="3">Belongs to the methyl-accepting chemotaxis (MCP) protein family.</text>
</comment>
<dbReference type="GO" id="GO:0004888">
    <property type="term" value="F:transmembrane signaling receptor activity"/>
    <property type="evidence" value="ECO:0007669"/>
    <property type="project" value="InterPro"/>
</dbReference>
<organism evidence="8 9">
    <name type="scientific">Duganella radicis</name>
    <dbReference type="NCBI Taxonomy" id="551988"/>
    <lineage>
        <taxon>Bacteria</taxon>
        <taxon>Pseudomonadati</taxon>
        <taxon>Pseudomonadota</taxon>
        <taxon>Betaproteobacteria</taxon>
        <taxon>Burkholderiales</taxon>
        <taxon>Oxalobacteraceae</taxon>
        <taxon>Telluria group</taxon>
        <taxon>Duganella</taxon>
    </lineage>
</organism>
<dbReference type="RefSeq" id="WP_155465360.1">
    <property type="nucleotide sequence ID" value="NZ_WNKY01000021.1"/>
</dbReference>
<reference evidence="8 9" key="1">
    <citation type="submission" date="2019-11" db="EMBL/GenBank/DDBJ databases">
        <title>Type strains purchased from KCTC, JCM and DSMZ.</title>
        <authorList>
            <person name="Lu H."/>
        </authorList>
    </citation>
    <scope>NUCLEOTIDE SEQUENCE [LARGE SCALE GENOMIC DNA]</scope>
    <source>
        <strain evidence="8 9">KCTC 22382</strain>
    </source>
</reference>
<dbReference type="GO" id="GO:0006935">
    <property type="term" value="P:chemotaxis"/>
    <property type="evidence" value="ECO:0007669"/>
    <property type="project" value="UniProtKB-KW"/>
</dbReference>
<proteinExistence type="inferred from homology"/>
<gene>
    <name evidence="8" type="ORF">GM676_18650</name>
</gene>
<dbReference type="PANTHER" id="PTHR43531:SF11">
    <property type="entry name" value="METHYL-ACCEPTING CHEMOTAXIS PROTEIN 3"/>
    <property type="match status" value="1"/>
</dbReference>
<keyword evidence="5" id="KW-0175">Coiled coil</keyword>
<evidence type="ECO:0000256" key="1">
    <source>
        <dbReference type="ARBA" id="ARBA00004370"/>
    </source>
</evidence>
<evidence type="ECO:0000256" key="3">
    <source>
        <dbReference type="ARBA" id="ARBA00029447"/>
    </source>
</evidence>
<comment type="caution">
    <text evidence="8">The sequence shown here is derived from an EMBL/GenBank/DDBJ whole genome shotgun (WGS) entry which is preliminary data.</text>
</comment>
<keyword evidence="9" id="KW-1185">Reference proteome</keyword>
<keyword evidence="2" id="KW-0145">Chemotaxis</keyword>
<feature type="domain" description="Methyl-accepting transducer" evidence="7">
    <location>
        <begin position="312"/>
        <end position="527"/>
    </location>
</feature>
<dbReference type="Proteomes" id="UP000475582">
    <property type="component" value="Unassembled WGS sequence"/>
</dbReference>
<dbReference type="GO" id="GO:0007165">
    <property type="term" value="P:signal transduction"/>
    <property type="evidence" value="ECO:0007669"/>
    <property type="project" value="UniProtKB-KW"/>
</dbReference>
<dbReference type="AlphaFoldDB" id="A0A6L6PN62"/>
<dbReference type="InterPro" id="IPR004090">
    <property type="entry name" value="Chemotax_Me-accpt_rcpt"/>
</dbReference>
<dbReference type="SUPFAM" id="SSF58104">
    <property type="entry name" value="Methyl-accepting chemotaxis protein (MCP) signaling domain"/>
    <property type="match status" value="1"/>
</dbReference>
<evidence type="ECO:0000256" key="6">
    <source>
        <dbReference type="SAM" id="Phobius"/>
    </source>
</evidence>
<keyword evidence="6" id="KW-1133">Transmembrane helix</keyword>
<evidence type="ECO:0000259" key="7">
    <source>
        <dbReference type="PROSITE" id="PS50111"/>
    </source>
</evidence>
<sequence length="546" mass="58665">MKKSLTLKSTIWLFLILLTMLAGLTLWGLMRITTAQNNVSAANAARYQSYLLADELRQSSDDLTRLARTYVVTGAPDYEKQYGDIVDIRNGKKPRPKDYERIYWDFVAAGDPKPSPDTASIPLLDLMKKAGFTEQELGKLREAAANSDDLIKAETVAMNAVKGLYADDAGNFTKKGAPDAELARRLTHDANYHKNKAKIMKPVNQFLEMLDQRTGRAVAEAEAAAARALRLTLSIMSFSLLASAVAMYFLYRSLMRQLGGEPAYTAGIVQEVAAGNLAIKVELRRGDRGSLLHAMKAMVDKLSSVMGEVGESAVVLTRAAEEISATSQSLSQTTSEQAASVEQTTASVEQMSASIAQNTENAKVTDAIASRAATEAAEGGQAVSSTVQAMRQIARKIAIIDDIAYQTNLLALNAAIEAARAGAHGKGFAVVASEVRKLAERSQVAAQEIDQVAASSVELAERAGHLLGEIVPNIKKTSDLVQEITAASEEQNAGLAQINAAVNQVNVVTQRNASGSEELASTAQEMSRRAEELQEAIAFFRLAAPR</sequence>
<dbReference type="Pfam" id="PF00015">
    <property type="entry name" value="MCPsignal"/>
    <property type="match status" value="1"/>
</dbReference>
<keyword evidence="6" id="KW-0472">Membrane</keyword>
<feature type="coiled-coil region" evidence="5">
    <location>
        <begin position="516"/>
        <end position="543"/>
    </location>
</feature>
<evidence type="ECO:0000256" key="5">
    <source>
        <dbReference type="SAM" id="Coils"/>
    </source>
</evidence>
<keyword evidence="4" id="KW-0807">Transducer</keyword>
<protein>
    <submittedName>
        <fullName evidence="8">Methyl-accepting chemotaxis protein</fullName>
    </submittedName>
</protein>
<name>A0A6L6PN62_9BURK</name>